<accession>C0NBK4</accession>
<dbReference type="Proteomes" id="UP000001631">
    <property type="component" value="Unassembled WGS sequence"/>
</dbReference>
<protein>
    <submittedName>
        <fullName evidence="1">Uncharacterized protein</fullName>
    </submittedName>
</protein>
<dbReference type="AlphaFoldDB" id="C0NBK4"/>
<dbReference type="GeneID" id="69033517"/>
<dbReference type="RefSeq" id="XP_045291525.1">
    <property type="nucleotide sequence ID" value="XM_045427550.1"/>
</dbReference>
<proteinExistence type="predicted"/>
<gene>
    <name evidence="1" type="ORF">HCBG_00500</name>
</gene>
<evidence type="ECO:0000313" key="1">
    <source>
        <dbReference type="EMBL" id="EEH11045.1"/>
    </source>
</evidence>
<organism evidence="1 2">
    <name type="scientific">Ajellomyces capsulatus (strain G186AR / H82 / ATCC MYA-2454 / RMSCC 2432)</name>
    <name type="common">Darling's disease fungus</name>
    <name type="synonym">Histoplasma capsulatum</name>
    <dbReference type="NCBI Taxonomy" id="447093"/>
    <lineage>
        <taxon>Eukaryota</taxon>
        <taxon>Fungi</taxon>
        <taxon>Dikarya</taxon>
        <taxon>Ascomycota</taxon>
        <taxon>Pezizomycotina</taxon>
        <taxon>Eurotiomycetes</taxon>
        <taxon>Eurotiomycetidae</taxon>
        <taxon>Onygenales</taxon>
        <taxon>Ajellomycetaceae</taxon>
        <taxon>Histoplasma</taxon>
    </lineage>
</organism>
<dbReference type="EMBL" id="GG663363">
    <property type="protein sequence ID" value="EEH11045.1"/>
    <property type="molecule type" value="Genomic_DNA"/>
</dbReference>
<dbReference type="InParanoid" id="C0NBK4"/>
<dbReference type="HOGENOM" id="CLU_1643217_0_0_1"/>
<keyword evidence="2" id="KW-1185">Reference proteome</keyword>
<evidence type="ECO:0000313" key="2">
    <source>
        <dbReference type="Proteomes" id="UP000001631"/>
    </source>
</evidence>
<reference evidence="1" key="1">
    <citation type="submission" date="2009-02" db="EMBL/GenBank/DDBJ databases">
        <title>The Genome Sequence of Ajellomyces capsulatus strain G186AR.</title>
        <authorList>
            <consortium name="The Broad Institute Genome Sequencing Platform"/>
            <person name="Champion M."/>
            <person name="Cuomo C."/>
            <person name="Ma L.-J."/>
            <person name="Henn M.R."/>
            <person name="Sil A."/>
            <person name="Goldman B."/>
            <person name="Young S.K."/>
            <person name="Kodira C.D."/>
            <person name="Zeng Q."/>
            <person name="Koehrsen M."/>
            <person name="Alvarado L."/>
            <person name="Berlin A."/>
            <person name="Borenstein D."/>
            <person name="Chen Z."/>
            <person name="Engels R."/>
            <person name="Freedman E."/>
            <person name="Gellesch M."/>
            <person name="Goldberg J."/>
            <person name="Griggs A."/>
            <person name="Gujja S."/>
            <person name="Heiman D."/>
            <person name="Hepburn T."/>
            <person name="Howarth C."/>
            <person name="Jen D."/>
            <person name="Larson L."/>
            <person name="Lewis B."/>
            <person name="Mehta T."/>
            <person name="Park D."/>
            <person name="Pearson M."/>
            <person name="Roberts A."/>
            <person name="Saif S."/>
            <person name="Shea T."/>
            <person name="Shenoy N."/>
            <person name="Sisk P."/>
            <person name="Stolte C."/>
            <person name="Sykes S."/>
            <person name="Walk T."/>
            <person name="White J."/>
            <person name="Yandava C."/>
            <person name="Klein B."/>
            <person name="McEwen J.G."/>
            <person name="Puccia R."/>
            <person name="Goldman G.H."/>
            <person name="Felipe M.S."/>
            <person name="Nino-Vega G."/>
            <person name="San-Blas G."/>
            <person name="Taylor J."/>
            <person name="Mendoza L."/>
            <person name="Galagan J."/>
            <person name="Nusbaum C."/>
            <person name="Birren B."/>
        </authorList>
    </citation>
    <scope>NUCLEOTIDE SEQUENCE</scope>
    <source>
        <strain evidence="1">G186AR</strain>
    </source>
</reference>
<name>C0NBK4_AJECG</name>
<sequence length="161" mass="18325">MPFTQRVKTRPALRIELGSLRTWIRGPQDVQSAWSHYCHSSSAIQVMKWFQVPDPATECLGKGNGEQRDTRTRFSHMGLRWNVVRESLGSAHQHSPGGMTQSVMICAKEGYDLRIMQMTLLEKKNIPSWCTLFLLFQPPVSSVRRISPNLGDSGLALTWKR</sequence>